<accession>A0AAV2SGJ1</accession>
<dbReference type="PROSITE" id="PS50835">
    <property type="entry name" value="IG_LIKE"/>
    <property type="match status" value="1"/>
</dbReference>
<feature type="non-terminal residue" evidence="2">
    <location>
        <position position="1"/>
    </location>
</feature>
<feature type="domain" description="Ig-like" evidence="1">
    <location>
        <begin position="74"/>
        <end position="116"/>
    </location>
</feature>
<comment type="caution">
    <text evidence="2">The sequence shown here is derived from an EMBL/GenBank/DDBJ whole genome shotgun (WGS) entry which is preliminary data.</text>
</comment>
<gene>
    <name evidence="2" type="ORF">MNOR_LOCUS35569</name>
</gene>
<organism evidence="2 3">
    <name type="scientific">Meganyctiphanes norvegica</name>
    <name type="common">Northern krill</name>
    <name type="synonym">Thysanopoda norvegica</name>
    <dbReference type="NCBI Taxonomy" id="48144"/>
    <lineage>
        <taxon>Eukaryota</taxon>
        <taxon>Metazoa</taxon>
        <taxon>Ecdysozoa</taxon>
        <taxon>Arthropoda</taxon>
        <taxon>Crustacea</taxon>
        <taxon>Multicrustacea</taxon>
        <taxon>Malacostraca</taxon>
        <taxon>Eumalacostraca</taxon>
        <taxon>Eucarida</taxon>
        <taxon>Euphausiacea</taxon>
        <taxon>Euphausiidae</taxon>
        <taxon>Meganyctiphanes</taxon>
    </lineage>
</organism>
<dbReference type="EMBL" id="CAXKWB010059974">
    <property type="protein sequence ID" value="CAL4182403.1"/>
    <property type="molecule type" value="Genomic_DNA"/>
</dbReference>
<name>A0AAV2SGJ1_MEGNR</name>
<dbReference type="PANTHER" id="PTHR21261:SF15">
    <property type="entry name" value="BEATEN PATH IIIA, ISOFORM D-RELATED"/>
    <property type="match status" value="1"/>
</dbReference>
<evidence type="ECO:0000313" key="3">
    <source>
        <dbReference type="Proteomes" id="UP001497623"/>
    </source>
</evidence>
<dbReference type="PANTHER" id="PTHR21261">
    <property type="entry name" value="BEAT PROTEIN"/>
    <property type="match status" value="1"/>
</dbReference>
<reference evidence="2 3" key="1">
    <citation type="submission" date="2024-05" db="EMBL/GenBank/DDBJ databases">
        <authorList>
            <person name="Wallberg A."/>
        </authorList>
    </citation>
    <scope>NUCLEOTIDE SEQUENCE [LARGE SCALE GENOMIC DNA]</scope>
</reference>
<dbReference type="AlphaFoldDB" id="A0AAV2SGJ1"/>
<keyword evidence="3" id="KW-1185">Reference proteome</keyword>
<dbReference type="InterPro" id="IPR007110">
    <property type="entry name" value="Ig-like_dom"/>
</dbReference>
<proteinExistence type="predicted"/>
<feature type="non-terminal residue" evidence="2">
    <location>
        <position position="116"/>
    </location>
</feature>
<protein>
    <recommendedName>
        <fullName evidence="1">Ig-like domain-containing protein</fullName>
    </recommendedName>
</protein>
<evidence type="ECO:0000313" key="2">
    <source>
        <dbReference type="EMBL" id="CAL4182403.1"/>
    </source>
</evidence>
<sequence length="116" mass="12965">EQFYRAAHTHQPSLHIFPLDTLPNVKSGAGGLGSVVLVNVDVRATGNYTCEAVADFPSFAHHSKSSLFTVLAEPATRPILSGYKHWYYPGELLSINCTILRTHPKPKIVWFFNDRQ</sequence>
<evidence type="ECO:0000259" key="1">
    <source>
        <dbReference type="PROSITE" id="PS50835"/>
    </source>
</evidence>
<dbReference type="Proteomes" id="UP001497623">
    <property type="component" value="Unassembled WGS sequence"/>
</dbReference>